<feature type="region of interest" description="Disordered" evidence="3">
    <location>
        <begin position="441"/>
        <end position="472"/>
    </location>
</feature>
<organism evidence="5 6">
    <name type="scientific">Tieghemostelium lacteum</name>
    <name type="common">Slime mold</name>
    <name type="synonym">Dictyostelium lacteum</name>
    <dbReference type="NCBI Taxonomy" id="361077"/>
    <lineage>
        <taxon>Eukaryota</taxon>
        <taxon>Amoebozoa</taxon>
        <taxon>Evosea</taxon>
        <taxon>Eumycetozoa</taxon>
        <taxon>Dictyostelia</taxon>
        <taxon>Dictyosteliales</taxon>
        <taxon>Raperosteliaceae</taxon>
        <taxon>Tieghemostelium</taxon>
    </lineage>
</organism>
<feature type="compositionally biased region" description="Low complexity" evidence="3">
    <location>
        <begin position="620"/>
        <end position="633"/>
    </location>
</feature>
<accession>A0A151ZSK6</accession>
<feature type="coiled-coil region" evidence="2">
    <location>
        <begin position="520"/>
        <end position="578"/>
    </location>
</feature>
<feature type="compositionally biased region" description="Low complexity" evidence="3">
    <location>
        <begin position="317"/>
        <end position="366"/>
    </location>
</feature>
<feature type="domain" description="Ras-GAP" evidence="4">
    <location>
        <begin position="87"/>
        <end position="257"/>
    </location>
</feature>
<comment type="caution">
    <text evidence="5">The sequence shown here is derived from an EMBL/GenBank/DDBJ whole genome shotgun (WGS) entry which is preliminary data.</text>
</comment>
<feature type="compositionally biased region" description="Polar residues" evidence="3">
    <location>
        <begin position="663"/>
        <end position="710"/>
    </location>
</feature>
<evidence type="ECO:0000259" key="4">
    <source>
        <dbReference type="PROSITE" id="PS50018"/>
    </source>
</evidence>
<dbReference type="Gene3D" id="1.10.506.10">
    <property type="entry name" value="GTPase Activation - p120gap, domain 1"/>
    <property type="match status" value="2"/>
</dbReference>
<feature type="region of interest" description="Disordered" evidence="3">
    <location>
        <begin position="606"/>
        <end position="743"/>
    </location>
</feature>
<feature type="compositionally biased region" description="Low complexity" evidence="3">
    <location>
        <begin position="786"/>
        <end position="804"/>
    </location>
</feature>
<dbReference type="InterPro" id="IPR008936">
    <property type="entry name" value="Rho_GTPase_activation_prot"/>
</dbReference>
<dbReference type="OrthoDB" id="19535at2759"/>
<evidence type="ECO:0000313" key="6">
    <source>
        <dbReference type="Proteomes" id="UP000076078"/>
    </source>
</evidence>
<dbReference type="EMBL" id="LODT01000021">
    <property type="protein sequence ID" value="KYQ96896.1"/>
    <property type="molecule type" value="Genomic_DNA"/>
</dbReference>
<dbReference type="PANTHER" id="PTHR10194">
    <property type="entry name" value="RAS GTPASE-ACTIVATING PROTEINS"/>
    <property type="match status" value="1"/>
</dbReference>
<evidence type="ECO:0000313" key="5">
    <source>
        <dbReference type="EMBL" id="KYQ96896.1"/>
    </source>
</evidence>
<gene>
    <name evidence="5" type="ORF">DLAC_04212</name>
</gene>
<proteinExistence type="predicted"/>
<feature type="compositionally biased region" description="Polar residues" evidence="3">
    <location>
        <begin position="640"/>
        <end position="653"/>
    </location>
</feature>
<keyword evidence="2" id="KW-0175">Coiled coil</keyword>
<dbReference type="SUPFAM" id="SSF48350">
    <property type="entry name" value="GTPase activation domain, GAP"/>
    <property type="match status" value="1"/>
</dbReference>
<dbReference type="Pfam" id="PF00616">
    <property type="entry name" value="RasGAP"/>
    <property type="match status" value="2"/>
</dbReference>
<dbReference type="Proteomes" id="UP000076078">
    <property type="component" value="Unassembled WGS sequence"/>
</dbReference>
<name>A0A151ZSK6_TIELA</name>
<dbReference type="SMART" id="SM00323">
    <property type="entry name" value="RasGAP"/>
    <property type="match status" value="1"/>
</dbReference>
<dbReference type="PANTHER" id="PTHR10194:SF147">
    <property type="entry name" value="RAS GTPASE ACTIVATION DOMAIN-CONTAINING PROTEIN"/>
    <property type="match status" value="1"/>
</dbReference>
<dbReference type="FunCoup" id="A0A151ZSK6">
    <property type="interactions" value="738"/>
</dbReference>
<evidence type="ECO:0000256" key="2">
    <source>
        <dbReference type="SAM" id="Coils"/>
    </source>
</evidence>
<dbReference type="GO" id="GO:0005096">
    <property type="term" value="F:GTPase activator activity"/>
    <property type="evidence" value="ECO:0007669"/>
    <property type="project" value="UniProtKB-KW"/>
</dbReference>
<keyword evidence="1" id="KW-0343">GTPase activation</keyword>
<feature type="compositionally biased region" description="Polar residues" evidence="3">
    <location>
        <begin position="718"/>
        <end position="740"/>
    </location>
</feature>
<evidence type="ECO:0000256" key="3">
    <source>
        <dbReference type="SAM" id="MobiDB-lite"/>
    </source>
</evidence>
<feature type="region of interest" description="Disordered" evidence="3">
    <location>
        <begin position="317"/>
        <end position="376"/>
    </location>
</feature>
<dbReference type="AlphaFoldDB" id="A0A151ZSK6"/>
<feature type="region of interest" description="Disordered" evidence="3">
    <location>
        <begin position="776"/>
        <end position="842"/>
    </location>
</feature>
<dbReference type="InParanoid" id="A0A151ZSK6"/>
<dbReference type="PROSITE" id="PS00509">
    <property type="entry name" value="RAS_GTPASE_ACTIV_1"/>
    <property type="match status" value="1"/>
</dbReference>
<dbReference type="OMA" id="GSKYKHN"/>
<dbReference type="InterPro" id="IPR023152">
    <property type="entry name" value="RasGAP_CS"/>
</dbReference>
<dbReference type="STRING" id="361077.A0A151ZSK6"/>
<dbReference type="PROSITE" id="PS50018">
    <property type="entry name" value="RAS_GTPASE_ACTIV_2"/>
    <property type="match status" value="1"/>
</dbReference>
<evidence type="ECO:0000256" key="1">
    <source>
        <dbReference type="ARBA" id="ARBA00022468"/>
    </source>
</evidence>
<dbReference type="InterPro" id="IPR039360">
    <property type="entry name" value="Ras_GTPase"/>
</dbReference>
<reference evidence="5 6" key="1">
    <citation type="submission" date="2015-12" db="EMBL/GenBank/DDBJ databases">
        <title>Dictyostelia acquired genes for synthesis and detection of signals that induce cell-type specialization by lateral gene transfer from prokaryotes.</title>
        <authorList>
            <person name="Gloeckner G."/>
            <person name="Schaap P."/>
        </authorList>
    </citation>
    <scope>NUCLEOTIDE SEQUENCE [LARGE SCALE GENOMIC DNA]</scope>
    <source>
        <strain evidence="5 6">TK</strain>
    </source>
</reference>
<feature type="compositionally biased region" description="Polar residues" evidence="3">
    <location>
        <begin position="447"/>
        <end position="457"/>
    </location>
</feature>
<keyword evidence="6" id="KW-1185">Reference proteome</keyword>
<dbReference type="InterPro" id="IPR001936">
    <property type="entry name" value="RasGAP_dom"/>
</dbReference>
<sequence length="877" mass="97177">MSSPTGNGTLVIGSKYKHNLRTSLSIDKLSSKYNELVELLLSPDLELVSVICQCTLVKDGQNNSNTNISEALVIFFEIHCNLKSTFLLKWAIDKEIECTNNGPTLFRGLSTATRLISAFYKRVGDAYLKYLLQPFILDIVSRNFSFEIDPEKAGKGMNIQNNLEKLITITQQVLDKILDSLDQCPTSIRNILHHTQERVEKKFPFMKTTVIGGFIFLRFICPAIVAPEIFGLTNESPSTDSRRGLVLVSKLLQNLANEMPFGVGIKEEYMQYLNDFITNNSERIHVFFDKLASNQYQESIPLSPSKESLYKKMQLNSSVNSNGSNGSVSSQTPSNVNTNGNSNGSNSTANNVTSPSTTNGSTSNGGMMVDHHNNHHNNNAYTDEFIQHNIATLVNSIIDNKEKIETALTNDNTTTSLELLKKFDSALLALKQKGVSKLIPWKRNKDNGNSVSSSSATKAHVKKSSSTTSPLSSNILSSFQNSSLLNHHHQKSYGDIHEDEVQTSLLTSIQDYQNYYRHKLDLKDLELKSALEEVQFLKKESDDQKYRTSVIKKLRDELDQEKRKRRDAESQLHKCIEKLKLMGDQGNEILKDLQIHDFESSISTATTSEMNSVSEDPIDSASASAASNSTNSTLKKRKSNISSLKRSAQQQLRDAQHQGGHDVQNSNIKRSVTTGAISDHSASSKDLSTSTGNLESLQKDNVSTSTNGQDTGKKVSHSRNNSNSEYINSEMTSSESNPTYEESEDRIIQAYVDGELEEDDQGMDLLEFLKEVSDRHAEKKTSENHSISISNDSSTSTNATSDSMDNQKKKRSSMLFKLPKFSKKKQEKQPQQMKSSSTSNIPAGVITGITYTGVANANISTITATPISTSSSTNTSD</sequence>
<protein>
    <submittedName>
        <fullName evidence="5">Ras GTPase activation domain-containing protein</fullName>
    </submittedName>
</protein>